<dbReference type="PRINTS" id="PR00368">
    <property type="entry name" value="FADPNR"/>
</dbReference>
<evidence type="ECO:0000256" key="6">
    <source>
        <dbReference type="SAM" id="MobiDB-lite"/>
    </source>
</evidence>
<dbReference type="InterPro" id="IPR036188">
    <property type="entry name" value="FAD/NAD-bd_sf"/>
</dbReference>
<evidence type="ECO:0000313" key="8">
    <source>
        <dbReference type="EMBL" id="MCF4120327.1"/>
    </source>
</evidence>
<dbReference type="Pfam" id="PF07992">
    <property type="entry name" value="Pyr_redox_2"/>
    <property type="match status" value="1"/>
</dbReference>
<organism evidence="8 9">
    <name type="scientific">Antribacter soli</name>
    <dbReference type="NCBI Taxonomy" id="2910976"/>
    <lineage>
        <taxon>Bacteria</taxon>
        <taxon>Bacillati</taxon>
        <taxon>Actinomycetota</taxon>
        <taxon>Actinomycetes</taxon>
        <taxon>Micrococcales</taxon>
        <taxon>Promicromonosporaceae</taxon>
        <taxon>Antribacter</taxon>
    </lineage>
</organism>
<feature type="region of interest" description="Disordered" evidence="6">
    <location>
        <begin position="443"/>
        <end position="471"/>
    </location>
</feature>
<keyword evidence="5" id="KW-0560">Oxidoreductase</keyword>
<comment type="similarity">
    <text evidence="2">Belongs to the NADH dehydrogenase family.</text>
</comment>
<dbReference type="EMBL" id="JAKGSG010000020">
    <property type="protein sequence ID" value="MCF4120327.1"/>
    <property type="molecule type" value="Genomic_DNA"/>
</dbReference>
<evidence type="ECO:0000256" key="3">
    <source>
        <dbReference type="ARBA" id="ARBA00022630"/>
    </source>
</evidence>
<accession>A0AA41QDW1</accession>
<keyword evidence="4" id="KW-0274">FAD</keyword>
<keyword evidence="3" id="KW-0285">Flavoprotein</keyword>
<dbReference type="Proteomes" id="UP001165405">
    <property type="component" value="Unassembled WGS sequence"/>
</dbReference>
<dbReference type="Gene3D" id="3.50.50.100">
    <property type="match status" value="1"/>
</dbReference>
<dbReference type="PRINTS" id="PR00469">
    <property type="entry name" value="PNDRDTASEII"/>
</dbReference>
<protein>
    <submittedName>
        <fullName evidence="8">NAD(P)/FAD-dependent oxidoreductase</fullName>
    </submittedName>
</protein>
<evidence type="ECO:0000256" key="1">
    <source>
        <dbReference type="ARBA" id="ARBA00001974"/>
    </source>
</evidence>
<evidence type="ECO:0000259" key="7">
    <source>
        <dbReference type="Pfam" id="PF07992"/>
    </source>
</evidence>
<dbReference type="GO" id="GO:0003955">
    <property type="term" value="F:NAD(P)H dehydrogenase (quinone) activity"/>
    <property type="evidence" value="ECO:0007669"/>
    <property type="project" value="TreeGrafter"/>
</dbReference>
<dbReference type="AlphaFoldDB" id="A0AA41QDW1"/>
<dbReference type="InterPro" id="IPR023753">
    <property type="entry name" value="FAD/NAD-binding_dom"/>
</dbReference>
<dbReference type="InterPro" id="IPR051169">
    <property type="entry name" value="NADH-Q_oxidoreductase"/>
</dbReference>
<keyword evidence="9" id="KW-1185">Reference proteome</keyword>
<evidence type="ECO:0000256" key="4">
    <source>
        <dbReference type="ARBA" id="ARBA00022827"/>
    </source>
</evidence>
<sequence length="471" mass="50721">MTEPTATTGPRDVTNDDEFCIELDSLPREDGALPHVVVVGGGFAGMAVVKALAKAPVRVTLIDRRVYNTFQPLLYQVATGGLNPGDVTYFLRGLRLWQKNVNVVHEHLVSADHVAKKIRLLNDQWISYDYLVVAAGVTTNFFGTPGAKEYAFPMYSRSQALKIRDNLFIRLEKATKSRRTDDGLRVVVVGGGATGVEVAGALAELRTTGLAPAYPEIHGDAFEVKIVQRGQEILKAFAPKLREYAAAELKRRGVSLHLGAGVAAVEEDGVVLTDGTRIHADLTVWSAGVHPHEEVSGWDLPLGEGGRIVVGDDLQVEGMPGVFAAGDIAISPSDLQQLAQPAIQAGKQVARNIRALIEGRPTAPLRYVDKGTMAVIGRRAAIAEVNGPGGRGQIRLTAGTAWLAWLFVHIMSLVGPRNRITTLAGLVTRYGFPFHRHPIPIVGDVPTVRPPKRAAPSPDGEARRERSAQVS</sequence>
<reference evidence="8" key="1">
    <citation type="submission" date="2022-01" db="EMBL/GenBank/DDBJ databases">
        <title>Antribacter sp. nov., isolated from Guizhou of China.</title>
        <authorList>
            <person name="Chengliang C."/>
            <person name="Ya Z."/>
        </authorList>
    </citation>
    <scope>NUCLEOTIDE SEQUENCE</scope>
    <source>
        <strain evidence="8">KLBMP 9083</strain>
    </source>
</reference>
<feature type="compositionally biased region" description="Basic and acidic residues" evidence="6">
    <location>
        <begin position="460"/>
        <end position="471"/>
    </location>
</feature>
<gene>
    <name evidence="8" type="ORF">L1785_04975</name>
</gene>
<evidence type="ECO:0000256" key="5">
    <source>
        <dbReference type="ARBA" id="ARBA00023002"/>
    </source>
</evidence>
<dbReference type="GO" id="GO:0019646">
    <property type="term" value="P:aerobic electron transport chain"/>
    <property type="evidence" value="ECO:0007669"/>
    <property type="project" value="TreeGrafter"/>
</dbReference>
<proteinExistence type="inferred from homology"/>
<comment type="cofactor">
    <cofactor evidence="1">
        <name>FAD</name>
        <dbReference type="ChEBI" id="CHEBI:57692"/>
    </cofactor>
</comment>
<comment type="caution">
    <text evidence="8">The sequence shown here is derived from an EMBL/GenBank/DDBJ whole genome shotgun (WGS) entry which is preliminary data.</text>
</comment>
<feature type="domain" description="FAD/NAD(P)-binding" evidence="7">
    <location>
        <begin position="35"/>
        <end position="346"/>
    </location>
</feature>
<dbReference type="PANTHER" id="PTHR42913">
    <property type="entry name" value="APOPTOSIS-INDUCING FACTOR 1"/>
    <property type="match status" value="1"/>
</dbReference>
<evidence type="ECO:0000313" key="9">
    <source>
        <dbReference type="Proteomes" id="UP001165405"/>
    </source>
</evidence>
<dbReference type="SUPFAM" id="SSF51905">
    <property type="entry name" value="FAD/NAD(P)-binding domain"/>
    <property type="match status" value="1"/>
</dbReference>
<dbReference type="PANTHER" id="PTHR42913:SF3">
    <property type="entry name" value="64 KDA MITOCHONDRIAL NADH DEHYDROGENASE (EUROFUNG)"/>
    <property type="match status" value="1"/>
</dbReference>
<name>A0AA41QDW1_9MICO</name>
<evidence type="ECO:0000256" key="2">
    <source>
        <dbReference type="ARBA" id="ARBA00005272"/>
    </source>
</evidence>
<dbReference type="RefSeq" id="WP_236088100.1">
    <property type="nucleotide sequence ID" value="NZ_JAKGSG010000020.1"/>
</dbReference>